<evidence type="ECO:0000313" key="3">
    <source>
        <dbReference type="EMBL" id="TKG61888.1"/>
    </source>
</evidence>
<dbReference type="PANTHER" id="PTHR43433:SF5">
    <property type="entry name" value="AB HYDROLASE-1 DOMAIN-CONTAINING PROTEIN"/>
    <property type="match status" value="1"/>
</dbReference>
<dbReference type="Gene3D" id="3.40.50.1820">
    <property type="entry name" value="alpha/beta hydrolase"/>
    <property type="match status" value="1"/>
</dbReference>
<feature type="region of interest" description="Disordered" evidence="1">
    <location>
        <begin position="1"/>
        <end position="20"/>
    </location>
</feature>
<comment type="caution">
    <text evidence="3">The sequence shown here is derived from an EMBL/GenBank/DDBJ whole genome shotgun (WGS) entry which is preliminary data.</text>
</comment>
<evidence type="ECO:0000313" key="4">
    <source>
        <dbReference type="Proteomes" id="UP000309992"/>
    </source>
</evidence>
<dbReference type="Pfam" id="PF00561">
    <property type="entry name" value="Abhydrolase_1"/>
    <property type="match status" value="1"/>
</dbReference>
<dbReference type="Proteomes" id="UP000309992">
    <property type="component" value="Unassembled WGS sequence"/>
</dbReference>
<dbReference type="EMBL" id="SWMS01000029">
    <property type="protein sequence ID" value="TKG61888.1"/>
    <property type="molecule type" value="Genomic_DNA"/>
</dbReference>
<sequence length="272" mass="29138">MRTDRSGSGRHATAQDGARIGFEARGTGEPLVLLAGQANSRRWWDPVRADFASSYTTITFDYLGTGSSDGPKGAEWSTRRFARDVIAVLDELGVTRAHVYGTSMGGRVAQWLALDHPHRVGALVLGCTSGGGDGTVPTDPDVIRALNTDTGTRREALTDLMVGPHRRWSHTGPLNLLGDASMSDHARRAHRRASAAHDAWAALPTIGRPTLVLHGTADRLTPPGNGVRLAERIPGAQLRLFGGARHAYFLERRQEASAAVLAFLASHTMTPA</sequence>
<dbReference type="InterPro" id="IPR029058">
    <property type="entry name" value="AB_hydrolase_fold"/>
</dbReference>
<gene>
    <name evidence="3" type="ORF">FCN18_32995</name>
</gene>
<feature type="domain" description="AB hydrolase-1" evidence="2">
    <location>
        <begin position="30"/>
        <end position="251"/>
    </location>
</feature>
<evidence type="ECO:0000256" key="1">
    <source>
        <dbReference type="SAM" id="MobiDB-lite"/>
    </source>
</evidence>
<accession>A0ABY2RVY3</accession>
<name>A0ABY2RVY3_9PSEU</name>
<dbReference type="SUPFAM" id="SSF53474">
    <property type="entry name" value="alpha/beta-Hydrolases"/>
    <property type="match status" value="1"/>
</dbReference>
<dbReference type="PANTHER" id="PTHR43433">
    <property type="entry name" value="HYDROLASE, ALPHA/BETA FOLD FAMILY PROTEIN"/>
    <property type="match status" value="1"/>
</dbReference>
<proteinExistence type="predicted"/>
<protein>
    <submittedName>
        <fullName evidence="3">Alpha/beta hydrolase</fullName>
    </submittedName>
</protein>
<keyword evidence="3" id="KW-0378">Hydrolase</keyword>
<dbReference type="GO" id="GO:0016787">
    <property type="term" value="F:hydrolase activity"/>
    <property type="evidence" value="ECO:0007669"/>
    <property type="project" value="UniProtKB-KW"/>
</dbReference>
<dbReference type="InterPro" id="IPR050471">
    <property type="entry name" value="AB_hydrolase"/>
</dbReference>
<keyword evidence="4" id="KW-1185">Reference proteome</keyword>
<dbReference type="PRINTS" id="PR00111">
    <property type="entry name" value="ABHYDROLASE"/>
</dbReference>
<reference evidence="3 4" key="1">
    <citation type="journal article" date="2015" name="Antonie Van Leeuwenhoek">
        <title>Prauserella endophytica sp. nov., an endophytic actinobacterium isolated from Tamarix taklamakanensis.</title>
        <authorList>
            <person name="Liu J.M."/>
            <person name="Habden X."/>
            <person name="Guo L."/>
            <person name="Tuo L."/>
            <person name="Jiang Z.K."/>
            <person name="Liu S.W."/>
            <person name="Liu X.F."/>
            <person name="Chen L."/>
            <person name="Li R.F."/>
            <person name="Zhang Y.Q."/>
            <person name="Sun C.H."/>
        </authorList>
    </citation>
    <scope>NUCLEOTIDE SEQUENCE [LARGE SCALE GENOMIC DNA]</scope>
    <source>
        <strain evidence="3 4">CGMCC 4.7182</strain>
    </source>
</reference>
<organism evidence="3 4">
    <name type="scientific">Prauserella endophytica</name>
    <dbReference type="NCBI Taxonomy" id="1592324"/>
    <lineage>
        <taxon>Bacteria</taxon>
        <taxon>Bacillati</taxon>
        <taxon>Actinomycetota</taxon>
        <taxon>Actinomycetes</taxon>
        <taxon>Pseudonocardiales</taxon>
        <taxon>Pseudonocardiaceae</taxon>
        <taxon>Prauserella</taxon>
        <taxon>Prauserella coralliicola group</taxon>
    </lineage>
</organism>
<evidence type="ECO:0000259" key="2">
    <source>
        <dbReference type="Pfam" id="PF00561"/>
    </source>
</evidence>
<dbReference type="InterPro" id="IPR000073">
    <property type="entry name" value="AB_hydrolase_1"/>
</dbReference>